<dbReference type="Proteomes" id="UP000236630">
    <property type="component" value="Unassembled WGS sequence"/>
</dbReference>
<keyword evidence="1" id="KW-0472">Membrane</keyword>
<keyword evidence="1" id="KW-1133">Transmembrane helix</keyword>
<accession>A0A2H5PW04</accession>
<evidence type="ECO:0000256" key="1">
    <source>
        <dbReference type="SAM" id="Phobius"/>
    </source>
</evidence>
<reference evidence="2 3" key="1">
    <citation type="journal article" date="2017" name="Front. Genet.">
        <title>Draft sequencing of the heterozygous diploid genome of Satsuma (Citrus unshiu Marc.) using a hybrid assembly approach.</title>
        <authorList>
            <person name="Shimizu T."/>
            <person name="Tanizawa Y."/>
            <person name="Mochizuki T."/>
            <person name="Nagasaki H."/>
            <person name="Yoshioka T."/>
            <person name="Toyoda A."/>
            <person name="Fujiyama A."/>
            <person name="Kaminuma E."/>
            <person name="Nakamura Y."/>
        </authorList>
    </citation>
    <scope>NUCLEOTIDE SEQUENCE [LARGE SCALE GENOMIC DNA]</scope>
    <source>
        <strain evidence="3">cv. Miyagawa wase</strain>
    </source>
</reference>
<evidence type="ECO:0000313" key="2">
    <source>
        <dbReference type="EMBL" id="GAY56514.1"/>
    </source>
</evidence>
<evidence type="ECO:0000313" key="3">
    <source>
        <dbReference type="Proteomes" id="UP000236630"/>
    </source>
</evidence>
<keyword evidence="3" id="KW-1185">Reference proteome</keyword>
<comment type="caution">
    <text evidence="2">The sequence shown here is derived from an EMBL/GenBank/DDBJ whole genome shotgun (WGS) entry which is preliminary data.</text>
</comment>
<sequence>MAWEKFQAKITGAMILSNSLQYLCAVCMSIAIRVCKDWRMIEALEKLVEGLAAAKKQDPPASSGQDYETELILGSHEHGIDIQPDSSNVNHRTYGWNRKQLHPRAHIGCSGLNFIRPYASLCPICSANFTRSLAYMQC</sequence>
<dbReference type="EMBL" id="BDQV01000140">
    <property type="protein sequence ID" value="GAY56514.1"/>
    <property type="molecule type" value="Genomic_DNA"/>
</dbReference>
<name>A0A2H5PW04_CITUN</name>
<feature type="transmembrane region" description="Helical" evidence="1">
    <location>
        <begin position="12"/>
        <end position="32"/>
    </location>
</feature>
<protein>
    <submittedName>
        <fullName evidence="2">Uncharacterized protein</fullName>
    </submittedName>
</protein>
<proteinExistence type="predicted"/>
<gene>
    <name evidence="2" type="ORF">CUMW_172490</name>
</gene>
<keyword evidence="1" id="KW-0812">Transmembrane</keyword>
<dbReference type="AlphaFoldDB" id="A0A2H5PW04"/>
<organism evidence="2 3">
    <name type="scientific">Citrus unshiu</name>
    <name type="common">Satsuma mandarin</name>
    <name type="synonym">Citrus nobilis var. unshiu</name>
    <dbReference type="NCBI Taxonomy" id="55188"/>
    <lineage>
        <taxon>Eukaryota</taxon>
        <taxon>Viridiplantae</taxon>
        <taxon>Streptophyta</taxon>
        <taxon>Embryophyta</taxon>
        <taxon>Tracheophyta</taxon>
        <taxon>Spermatophyta</taxon>
        <taxon>Magnoliopsida</taxon>
        <taxon>eudicotyledons</taxon>
        <taxon>Gunneridae</taxon>
        <taxon>Pentapetalae</taxon>
        <taxon>rosids</taxon>
        <taxon>malvids</taxon>
        <taxon>Sapindales</taxon>
        <taxon>Rutaceae</taxon>
        <taxon>Aurantioideae</taxon>
        <taxon>Citrus</taxon>
    </lineage>
</organism>